<dbReference type="SUPFAM" id="SSF49493">
    <property type="entry name" value="HSP40/DnaJ peptide-binding domain"/>
    <property type="match status" value="2"/>
</dbReference>
<feature type="domain" description="J" evidence="1">
    <location>
        <begin position="5"/>
        <end position="70"/>
    </location>
</feature>
<dbReference type="FunFam" id="2.60.260.20:FF:000013">
    <property type="entry name" value="DnaJ subfamily B member 11"/>
    <property type="match status" value="1"/>
</dbReference>
<name>A0A7X2D4D1_9PROT</name>
<dbReference type="PRINTS" id="PR00625">
    <property type="entry name" value="JDOMAIN"/>
</dbReference>
<dbReference type="InterPro" id="IPR001623">
    <property type="entry name" value="DnaJ_domain"/>
</dbReference>
<dbReference type="RefSeq" id="WP_153343057.1">
    <property type="nucleotide sequence ID" value="NZ_WIVE01000020.1"/>
</dbReference>
<accession>A0A7X2D4D1</accession>
<dbReference type="OrthoDB" id="9779889at2"/>
<dbReference type="Pfam" id="PF01556">
    <property type="entry name" value="DnaJ_C"/>
    <property type="match status" value="1"/>
</dbReference>
<dbReference type="Gene3D" id="1.10.287.110">
    <property type="entry name" value="DnaJ domain"/>
    <property type="match status" value="1"/>
</dbReference>
<dbReference type="EMBL" id="WIVE01000020">
    <property type="protein sequence ID" value="MQX36502.1"/>
    <property type="molecule type" value="Genomic_DNA"/>
</dbReference>
<dbReference type="Gene3D" id="2.60.260.20">
    <property type="entry name" value="Urease metallochaperone UreE, N-terminal domain"/>
    <property type="match status" value="2"/>
</dbReference>
<evidence type="ECO:0000259" key="1">
    <source>
        <dbReference type="PROSITE" id="PS50076"/>
    </source>
</evidence>
<dbReference type="SUPFAM" id="SSF46565">
    <property type="entry name" value="Chaperone J-domain"/>
    <property type="match status" value="1"/>
</dbReference>
<dbReference type="SMART" id="SM00271">
    <property type="entry name" value="DnaJ"/>
    <property type="match status" value="1"/>
</dbReference>
<dbReference type="AlphaFoldDB" id="A0A7X2D4D1"/>
<dbReference type="GO" id="GO:0051082">
    <property type="term" value="F:unfolded protein binding"/>
    <property type="evidence" value="ECO:0007669"/>
    <property type="project" value="InterPro"/>
</dbReference>
<evidence type="ECO:0000313" key="3">
    <source>
        <dbReference type="Proteomes" id="UP000434582"/>
    </source>
</evidence>
<dbReference type="PROSITE" id="PS50076">
    <property type="entry name" value="DNAJ_2"/>
    <property type="match status" value="1"/>
</dbReference>
<evidence type="ECO:0000313" key="2">
    <source>
        <dbReference type="EMBL" id="MQX36502.1"/>
    </source>
</evidence>
<dbReference type="CDD" id="cd06257">
    <property type="entry name" value="DnaJ"/>
    <property type="match status" value="1"/>
</dbReference>
<reference evidence="2 3" key="1">
    <citation type="submission" date="2019-10" db="EMBL/GenBank/DDBJ databases">
        <title>Draft whole-genome sequence of the purple nonsulfur photosynthetic bacterium Roseospira navarrensis DSM 15114.</title>
        <authorList>
            <person name="Kyndt J.A."/>
            <person name="Meyer T.E."/>
        </authorList>
    </citation>
    <scope>NUCLEOTIDE SEQUENCE [LARGE SCALE GENOMIC DNA]</scope>
    <source>
        <strain evidence="2 3">DSM 15114</strain>
    </source>
</reference>
<gene>
    <name evidence="2" type="ORF">GHC57_08230</name>
</gene>
<dbReference type="Proteomes" id="UP000434582">
    <property type="component" value="Unassembled WGS sequence"/>
</dbReference>
<keyword evidence="3" id="KW-1185">Reference proteome</keyword>
<dbReference type="PANTHER" id="PTHR43096:SF10">
    <property type="entry name" value="CHAPERONE PROTEIN DNAJ A6, CHLOROPLASTIC"/>
    <property type="match status" value="1"/>
</dbReference>
<protein>
    <submittedName>
        <fullName evidence="2">DnaJ domain-containing protein</fullName>
    </submittedName>
</protein>
<dbReference type="PANTHER" id="PTHR43096">
    <property type="entry name" value="DNAJ HOMOLOG 1, MITOCHONDRIAL-RELATED"/>
    <property type="match status" value="1"/>
</dbReference>
<sequence>MATTDPYSVLGVAKDASADDIKRAYRKRARTMHPDVNTQDPRAEDRFKELSAAYGLLSDPDKRARFDRGEIDADGHERPFGFRHHTGGRGGGFGSHFRSAFGGGAGPRGAAGGDDAGMHFRFEDLFKGANSFDDIFARAQSAKRKGSGGAEPARGGDARYRLTVSFEEAALGARRQISLANGKTLKVRVPQACTGGTTLRLRGQGHASPQGGDAGDALVEIVVRPHPVFSAQGDDIIAEVPVSLREAVLGGKITVPTVDGRVAVTVPEGSNTGATLRLRGKGLPKADGPIDARGDQLVRLRVVLEDPKDDALKAFARKWRPEGAADVRTGLEDTAPEG</sequence>
<organism evidence="2 3">
    <name type="scientific">Roseospira navarrensis</name>
    <dbReference type="NCBI Taxonomy" id="140058"/>
    <lineage>
        <taxon>Bacteria</taxon>
        <taxon>Pseudomonadati</taxon>
        <taxon>Pseudomonadota</taxon>
        <taxon>Alphaproteobacteria</taxon>
        <taxon>Rhodospirillales</taxon>
        <taxon>Rhodospirillaceae</taxon>
        <taxon>Roseospira</taxon>
    </lineage>
</organism>
<comment type="caution">
    <text evidence="2">The sequence shown here is derived from an EMBL/GenBank/DDBJ whole genome shotgun (WGS) entry which is preliminary data.</text>
</comment>
<dbReference type="Pfam" id="PF00226">
    <property type="entry name" value="DnaJ"/>
    <property type="match status" value="1"/>
</dbReference>
<dbReference type="InterPro" id="IPR002939">
    <property type="entry name" value="DnaJ_C"/>
</dbReference>
<dbReference type="GO" id="GO:0042026">
    <property type="term" value="P:protein refolding"/>
    <property type="evidence" value="ECO:0007669"/>
    <property type="project" value="TreeGrafter"/>
</dbReference>
<dbReference type="CDD" id="cd10747">
    <property type="entry name" value="DnaJ_C"/>
    <property type="match status" value="1"/>
</dbReference>
<dbReference type="InterPro" id="IPR036869">
    <property type="entry name" value="J_dom_sf"/>
</dbReference>
<proteinExistence type="predicted"/>
<dbReference type="GO" id="GO:0005737">
    <property type="term" value="C:cytoplasm"/>
    <property type="evidence" value="ECO:0007669"/>
    <property type="project" value="TreeGrafter"/>
</dbReference>
<dbReference type="InterPro" id="IPR008971">
    <property type="entry name" value="HSP40/DnaJ_pept-bd"/>
</dbReference>